<dbReference type="RefSeq" id="WP_046630606.1">
    <property type="nucleotide sequence ID" value="NZ_CCRK01000001.1"/>
</dbReference>
<accession>A0A0T7GAH4</accession>
<sequence>MLNITRAAVILIGHLAGACTARSEDVPYFVGDVWGVWQHLPPKENAAPNDRPQCKLGTTTWPNRGLNFVYVLTSADYIEPRLQIYSENWELPVGNKTPVDLMTIAGRLSFELVAESTNALTGSTDPKVVGKDRSFNVEVALSYMLDSRRKGISTRVKFAGSEPEWYIPPMGQFETYQINAKLNGCIADLRGKAADRFRRDGGKPDGRPSPFAQ</sequence>
<evidence type="ECO:0008006" key="3">
    <source>
        <dbReference type="Google" id="ProtNLM"/>
    </source>
</evidence>
<organism evidence="1 2">
    <name type="scientific">Neorhizobium galegae bv. officinalis</name>
    <dbReference type="NCBI Taxonomy" id="323656"/>
    <lineage>
        <taxon>Bacteria</taxon>
        <taxon>Pseudomonadati</taxon>
        <taxon>Pseudomonadota</taxon>
        <taxon>Alphaproteobacteria</taxon>
        <taxon>Hyphomicrobiales</taxon>
        <taxon>Rhizobiaceae</taxon>
        <taxon>Rhizobium/Agrobacterium group</taxon>
        <taxon>Neorhizobium</taxon>
    </lineage>
</organism>
<name>A0A0T7GAH4_NEOGA</name>
<protein>
    <recommendedName>
        <fullName evidence="3">Lipoprotein</fullName>
    </recommendedName>
</protein>
<evidence type="ECO:0000313" key="1">
    <source>
        <dbReference type="EMBL" id="CDZ44269.1"/>
    </source>
</evidence>
<gene>
    <name evidence="1" type="ORF">NGAL_HAMBI1189_02640</name>
</gene>
<proteinExistence type="predicted"/>
<evidence type="ECO:0000313" key="2">
    <source>
        <dbReference type="Proteomes" id="UP000039660"/>
    </source>
</evidence>
<dbReference type="EMBL" id="CCRK01000001">
    <property type="protein sequence ID" value="CDZ44269.1"/>
    <property type="molecule type" value="Genomic_DNA"/>
</dbReference>
<dbReference type="AlphaFoldDB" id="A0A0T7GAH4"/>
<dbReference type="Proteomes" id="UP000039660">
    <property type="component" value="Unassembled WGS sequence"/>
</dbReference>
<reference evidence="1 2" key="1">
    <citation type="submission" date="2014-08" db="EMBL/GenBank/DDBJ databases">
        <authorList>
            <person name="Chen Y.-H."/>
        </authorList>
    </citation>
    <scope>NUCLEOTIDE SEQUENCE [LARGE SCALE GENOMIC DNA]</scope>
</reference>
<dbReference type="PROSITE" id="PS51257">
    <property type="entry name" value="PROKAR_LIPOPROTEIN"/>
    <property type="match status" value="1"/>
</dbReference>